<evidence type="ECO:0000259" key="11">
    <source>
        <dbReference type="Pfam" id="PF00205"/>
    </source>
</evidence>
<proteinExistence type="inferred from homology"/>
<comment type="cofactor">
    <cofactor evidence="1">
        <name>a metal cation</name>
        <dbReference type="ChEBI" id="CHEBI:25213"/>
    </cofactor>
</comment>
<dbReference type="Pfam" id="PF02776">
    <property type="entry name" value="TPP_enzyme_N"/>
    <property type="match status" value="1"/>
</dbReference>
<dbReference type="InterPro" id="IPR047214">
    <property type="entry name" value="TPP_PDC_IPDC"/>
</dbReference>
<dbReference type="FunFam" id="3.40.50.970:FF:000019">
    <property type="entry name" value="Pyruvate decarboxylase isozyme"/>
    <property type="match status" value="1"/>
</dbReference>
<dbReference type="Gene3D" id="3.40.50.970">
    <property type="match status" value="2"/>
</dbReference>
<organism evidence="14 16">
    <name type="scientific">Commensalibacter communis</name>
    <dbReference type="NCBI Taxonomy" id="2972786"/>
    <lineage>
        <taxon>Bacteria</taxon>
        <taxon>Pseudomonadati</taxon>
        <taxon>Pseudomonadota</taxon>
        <taxon>Alphaproteobacteria</taxon>
        <taxon>Acetobacterales</taxon>
        <taxon>Acetobacteraceae</taxon>
    </lineage>
</organism>
<dbReference type="PANTHER" id="PTHR43452">
    <property type="entry name" value="PYRUVATE DECARBOXYLASE"/>
    <property type="match status" value="1"/>
</dbReference>
<dbReference type="AlphaFoldDB" id="A0A9W4TN70"/>
<feature type="domain" description="Thiamine pyrophosphate enzyme N-terminal TPP-binding" evidence="13">
    <location>
        <begin position="4"/>
        <end position="113"/>
    </location>
</feature>
<comment type="similarity">
    <text evidence="3 10">Belongs to the TPP enzyme family.</text>
</comment>
<feature type="binding site" evidence="9">
    <location>
        <position position="461"/>
    </location>
    <ligand>
        <name>Mg(2+)</name>
        <dbReference type="ChEBI" id="CHEBI:18420"/>
    </ligand>
</feature>
<dbReference type="FunFam" id="3.40.50.970:FF:000024">
    <property type="entry name" value="Pyruvate decarboxylase isozyme"/>
    <property type="match status" value="1"/>
</dbReference>
<dbReference type="PANTHER" id="PTHR43452:SF30">
    <property type="entry name" value="PYRUVATE DECARBOXYLASE ISOZYME 1-RELATED"/>
    <property type="match status" value="1"/>
</dbReference>
<dbReference type="Pfam" id="PF00205">
    <property type="entry name" value="TPP_enzyme_M"/>
    <property type="match status" value="1"/>
</dbReference>
<evidence type="ECO:0000313" key="16">
    <source>
        <dbReference type="Proteomes" id="UP001154255"/>
    </source>
</evidence>
<evidence type="ECO:0000256" key="5">
    <source>
        <dbReference type="ARBA" id="ARBA00022793"/>
    </source>
</evidence>
<keyword evidence="17" id="KW-1185">Reference proteome</keyword>
<evidence type="ECO:0000256" key="9">
    <source>
        <dbReference type="PIRSR" id="PIRSR036565-2"/>
    </source>
</evidence>
<comment type="cofactor">
    <cofactor evidence="9">
        <name>Mg(2+)</name>
        <dbReference type="ChEBI" id="CHEBI:18420"/>
    </cofactor>
    <text evidence="9">Binds 1 Mg(2+) per subunit.</text>
</comment>
<dbReference type="SUPFAM" id="SSF52518">
    <property type="entry name" value="Thiamin diphosphate-binding fold (THDP-binding)"/>
    <property type="match status" value="2"/>
</dbReference>
<keyword evidence="4 9" id="KW-0479">Metal-binding</keyword>
<evidence type="ECO:0000256" key="4">
    <source>
        <dbReference type="ARBA" id="ARBA00022723"/>
    </source>
</evidence>
<evidence type="ECO:0000256" key="7">
    <source>
        <dbReference type="ARBA" id="ARBA00023052"/>
    </source>
</evidence>
<dbReference type="InterPro" id="IPR012000">
    <property type="entry name" value="Thiamin_PyroP_enz_cen_dom"/>
</dbReference>
<evidence type="ECO:0000313" key="14">
    <source>
        <dbReference type="EMBL" id="CAI3947737.1"/>
    </source>
</evidence>
<keyword evidence="6 9" id="KW-0460">Magnesium</keyword>
<comment type="cofactor">
    <cofactor evidence="2">
        <name>thiamine diphosphate</name>
        <dbReference type="ChEBI" id="CHEBI:58937"/>
    </cofactor>
</comment>
<keyword evidence="7 10" id="KW-0786">Thiamine pyrophosphate</keyword>
<dbReference type="Proteomes" id="UP001154255">
    <property type="component" value="Unassembled WGS sequence"/>
</dbReference>
<dbReference type="CDD" id="cd07038">
    <property type="entry name" value="TPP_PYR_PDC_IPDC_like"/>
    <property type="match status" value="1"/>
</dbReference>
<evidence type="ECO:0000256" key="8">
    <source>
        <dbReference type="ARBA" id="ARBA00023239"/>
    </source>
</evidence>
<dbReference type="PIRSF" id="PIRSF036565">
    <property type="entry name" value="Pyruvt_ip_decrb"/>
    <property type="match status" value="1"/>
</dbReference>
<dbReference type="GO" id="GO:0000949">
    <property type="term" value="P:aromatic amino acid family catabolic process to alcohol via Ehrlich pathway"/>
    <property type="evidence" value="ECO:0007669"/>
    <property type="project" value="TreeGrafter"/>
</dbReference>
<dbReference type="GO" id="GO:0030976">
    <property type="term" value="F:thiamine pyrophosphate binding"/>
    <property type="evidence" value="ECO:0007669"/>
    <property type="project" value="InterPro"/>
</dbReference>
<name>A0A9W4TN70_9PROT</name>
<dbReference type="InterPro" id="IPR012001">
    <property type="entry name" value="Thiamin_PyroP_enz_TPP-bd_dom"/>
</dbReference>
<dbReference type="InterPro" id="IPR047213">
    <property type="entry name" value="TPP_PYR_PDC_IPDC-like"/>
</dbReference>
<dbReference type="InterPro" id="IPR011766">
    <property type="entry name" value="TPP_enzyme_TPP-bd"/>
</dbReference>
<keyword evidence="5" id="KW-0210">Decarboxylase</keyword>
<protein>
    <submittedName>
        <fullName evidence="14 15">Includes indolepyruvate decarboxylase (PDC1)</fullName>
    </submittedName>
</protein>
<evidence type="ECO:0000259" key="12">
    <source>
        <dbReference type="Pfam" id="PF02775"/>
    </source>
</evidence>
<feature type="domain" description="Thiamine pyrophosphate enzyme central" evidence="11">
    <location>
        <begin position="197"/>
        <end position="316"/>
    </location>
</feature>
<dbReference type="EMBL" id="CAMXCS010000003">
    <property type="protein sequence ID" value="CAI3948195.1"/>
    <property type="molecule type" value="Genomic_DNA"/>
</dbReference>
<dbReference type="EMBL" id="CAMXCM010000004">
    <property type="protein sequence ID" value="CAI3947737.1"/>
    <property type="molecule type" value="Genomic_DNA"/>
</dbReference>
<dbReference type="Gene3D" id="3.40.50.1220">
    <property type="entry name" value="TPP-binding domain"/>
    <property type="match status" value="1"/>
</dbReference>
<comment type="caution">
    <text evidence="14">The sequence shown here is derived from an EMBL/GenBank/DDBJ whole genome shotgun (WGS) entry which is preliminary data.</text>
</comment>
<evidence type="ECO:0000259" key="13">
    <source>
        <dbReference type="Pfam" id="PF02776"/>
    </source>
</evidence>
<dbReference type="InterPro" id="IPR029035">
    <property type="entry name" value="DHS-like_NAD/FAD-binding_dom"/>
</dbReference>
<dbReference type="Proteomes" id="UP001154259">
    <property type="component" value="Unassembled WGS sequence"/>
</dbReference>
<sequence length="547" mass="60298">MQITVIEYVLSCLDDLGIDDVFGVAGDYAFPIEDAVCNSNTMRWIGNCNELNAAYAADGYARVKGAAALSTTFGVGELSAMNGIAGAYAENLPIFHLVGMPASTAQENKKLVHHTLGNGQFDIFYKMSQNVVCAHAIMTPDNCIEETKRLIAYALKERKPVYMGFPSDYAVSPVKEQTTTKAVTFPESDPVTLDKAVKKIVEKLTNSKTACVMPGILSARLGFAIEVQAIIDQSNLPYTTMFMDKSVLSEANPQYIGMYNGHLLNKTVQEYVEHCDCILGIGAMLTDFNTGSFTAQIPNERYINIMPDHVKIGLAVYHNIYMKDVLAKLKDSLPKFSMNAPKATGLGEPVSGKDGKITAEYFYARLEKMFKKDDIIFAETGNSSMGLGFAHLPENAKIYNQTLWGSIGWATPAAFGAAVAEPNRRVILITGEGSHQLTAQEISQFARFGLKPIVIVLNNDGYLIERLLCNDPETYYNNLAQWNYSELPKALGCNDWECKQVTNCQELDAAIQQAEQSEHASYIEVMTDRYAASELGEKMKESKDTLY</sequence>
<reference evidence="14" key="1">
    <citation type="submission" date="2022-10" db="EMBL/GenBank/DDBJ databases">
        <authorList>
            <person name="Botero Cardona J."/>
        </authorList>
    </citation>
    <scope>NUCLEOTIDE SEQUENCE</scope>
    <source>
        <strain evidence="14">LMG 31819</strain>
        <strain evidence="15">R-53529</strain>
    </source>
</reference>
<gene>
    <name evidence="15" type="ORF">R53529_LOCUS1535</name>
    <name evidence="14" type="ORF">R53530_LOCUS1629</name>
</gene>
<feature type="binding site" evidence="9">
    <location>
        <position position="459"/>
    </location>
    <ligand>
        <name>Mg(2+)</name>
        <dbReference type="ChEBI" id="CHEBI:18420"/>
    </ligand>
</feature>
<feature type="domain" description="Thiamine pyrophosphate enzyme TPP-binding" evidence="12">
    <location>
        <begin position="380"/>
        <end position="525"/>
    </location>
</feature>
<dbReference type="GO" id="GO:0004737">
    <property type="term" value="F:pyruvate decarboxylase activity"/>
    <property type="evidence" value="ECO:0007669"/>
    <property type="project" value="TreeGrafter"/>
</dbReference>
<dbReference type="GO" id="GO:0000287">
    <property type="term" value="F:magnesium ion binding"/>
    <property type="evidence" value="ECO:0007669"/>
    <property type="project" value="InterPro"/>
</dbReference>
<evidence type="ECO:0000256" key="3">
    <source>
        <dbReference type="ARBA" id="ARBA00007812"/>
    </source>
</evidence>
<dbReference type="Pfam" id="PF02775">
    <property type="entry name" value="TPP_enzyme_C"/>
    <property type="match status" value="1"/>
</dbReference>
<dbReference type="InterPro" id="IPR012110">
    <property type="entry name" value="PDC/IPDC-like"/>
</dbReference>
<keyword evidence="8" id="KW-0456">Lyase</keyword>
<evidence type="ECO:0000313" key="15">
    <source>
        <dbReference type="EMBL" id="CAI3948195.1"/>
    </source>
</evidence>
<evidence type="ECO:0000313" key="17">
    <source>
        <dbReference type="Proteomes" id="UP001154259"/>
    </source>
</evidence>
<evidence type="ECO:0000256" key="2">
    <source>
        <dbReference type="ARBA" id="ARBA00001964"/>
    </source>
</evidence>
<evidence type="ECO:0000256" key="6">
    <source>
        <dbReference type="ARBA" id="ARBA00022842"/>
    </source>
</evidence>
<dbReference type="SUPFAM" id="SSF52467">
    <property type="entry name" value="DHS-like NAD/FAD-binding domain"/>
    <property type="match status" value="1"/>
</dbReference>
<dbReference type="CDD" id="cd02005">
    <property type="entry name" value="TPP_PDC_IPDC"/>
    <property type="match status" value="1"/>
</dbReference>
<accession>A0A9W4TN70</accession>
<evidence type="ECO:0000256" key="1">
    <source>
        <dbReference type="ARBA" id="ARBA00001920"/>
    </source>
</evidence>
<dbReference type="GO" id="GO:0005829">
    <property type="term" value="C:cytosol"/>
    <property type="evidence" value="ECO:0007669"/>
    <property type="project" value="TreeGrafter"/>
</dbReference>
<evidence type="ECO:0000256" key="10">
    <source>
        <dbReference type="RuleBase" id="RU362132"/>
    </source>
</evidence>
<dbReference type="InterPro" id="IPR029061">
    <property type="entry name" value="THDP-binding"/>
</dbReference>
<dbReference type="RefSeq" id="WP_271789968.1">
    <property type="nucleotide sequence ID" value="NZ_CAMXCJ010000004.1"/>
</dbReference>